<keyword evidence="7" id="KW-0479">Metal-binding</keyword>
<comment type="cofactor">
    <cofactor evidence="7">
        <name>Mg(2+)</name>
        <dbReference type="ChEBI" id="CHEBI:18420"/>
    </cofactor>
    <text evidence="7">Binds 1 Mg(2+) ion per subunit.</text>
</comment>
<feature type="binding site" evidence="7">
    <location>
        <position position="309"/>
    </location>
    <ligand>
        <name>Mg(2+)</name>
        <dbReference type="ChEBI" id="CHEBI:18420"/>
    </ligand>
</feature>
<evidence type="ECO:0000259" key="9">
    <source>
        <dbReference type="PROSITE" id="PS51278"/>
    </source>
</evidence>
<accession>A0ABM7WUZ3</accession>
<dbReference type="EC" id="2.4.2.14" evidence="7"/>
<proteinExistence type="inferred from homology"/>
<keyword evidence="3 7" id="KW-0328">Glycosyltransferase</keyword>
<dbReference type="SUPFAM" id="SSF53271">
    <property type="entry name" value="PRTase-like"/>
    <property type="match status" value="1"/>
</dbReference>
<dbReference type="InterPro" id="IPR000836">
    <property type="entry name" value="PRTase_dom"/>
</dbReference>
<evidence type="ECO:0000313" key="11">
    <source>
        <dbReference type="Proteomes" id="UP001162891"/>
    </source>
</evidence>
<keyword evidence="7" id="KW-0004">4Fe-4S</keyword>
<organism evidence="10 11">
    <name type="scientific">Anaeromyxobacter oryzae</name>
    <dbReference type="NCBI Taxonomy" id="2918170"/>
    <lineage>
        <taxon>Bacteria</taxon>
        <taxon>Pseudomonadati</taxon>
        <taxon>Myxococcota</taxon>
        <taxon>Myxococcia</taxon>
        <taxon>Myxococcales</taxon>
        <taxon>Cystobacterineae</taxon>
        <taxon>Anaeromyxobacteraceae</taxon>
        <taxon>Anaeromyxobacter</taxon>
    </lineage>
</organism>
<evidence type="ECO:0000256" key="7">
    <source>
        <dbReference type="HAMAP-Rule" id="MF_01931"/>
    </source>
</evidence>
<sequence>MGYDAVYDKMKDECGVFGIWAVGHSEEAANFTYLGLHALQHRGQESAGIVASDGETLHVHRDMGLVADIFNAEVLAKLKGGAAIGHVRYSTTGASHVKNAQPLAVQYAGGAIAVAHNGNLVNAEALRAELESQGSIFTASTDTEVVVHLLARARPTGAPGTVEHLLGSIRQALGKVSGAYSMLFMTPKAIVGVRDPMGFRPLVLGRLKGNWVLASETTALDLIEADYVREVHPGEIVVIDASGVRSERLFPEQRPATRLGRCVFEHIYFARPDSVLFGRSVYEVRHSFGKQLAKEHSVEADLVVPVPDSGVPAAIGYAEQSGIPFAMGLVRSHYVGRTFIEPQQSIRHFGVKLKLNALRGVLTGKRVVVVDDSVVRGTTSRKIVKMIRAAGATEVHLRISSPPTAWPCYYGIDTPTRQELIASTHTTPEIATYVTADSLGYLSLEGLYAAIGDERTGFCDACFSGEYLIEFPKRPAQTPLRVVGG</sequence>
<feature type="active site" description="Nucleophile" evidence="7">
    <location>
        <position position="14"/>
    </location>
</feature>
<evidence type="ECO:0000313" key="10">
    <source>
        <dbReference type="EMBL" id="BDG03329.1"/>
    </source>
</evidence>
<feature type="binding site" evidence="7">
    <location>
        <position position="408"/>
    </location>
    <ligand>
        <name>[4Fe-4S] cluster</name>
        <dbReference type="ChEBI" id="CHEBI:49883"/>
    </ligand>
</feature>
<gene>
    <name evidence="7 10" type="primary">purF</name>
    <name evidence="10" type="ORF">AMOR_23250</name>
</gene>
<dbReference type="PANTHER" id="PTHR11907">
    <property type="entry name" value="AMIDOPHOSPHORIBOSYLTRANSFERASE"/>
    <property type="match status" value="1"/>
</dbReference>
<evidence type="ECO:0000256" key="2">
    <source>
        <dbReference type="ARBA" id="ARBA00010138"/>
    </source>
</evidence>
<keyword evidence="4 7" id="KW-0808">Transferase</keyword>
<dbReference type="NCBIfam" id="TIGR01134">
    <property type="entry name" value="purF"/>
    <property type="match status" value="1"/>
</dbReference>
<feature type="binding site" evidence="7">
    <location>
        <position position="462"/>
    </location>
    <ligand>
        <name>[4Fe-4S] cluster</name>
        <dbReference type="ChEBI" id="CHEBI:49883"/>
    </ligand>
</feature>
<evidence type="ECO:0000256" key="5">
    <source>
        <dbReference type="ARBA" id="ARBA00022755"/>
    </source>
</evidence>
<keyword evidence="7" id="KW-0460">Magnesium</keyword>
<reference evidence="11" key="1">
    <citation type="journal article" date="2022" name="Int. J. Syst. Evol. Microbiol.">
        <title>Anaeromyxobacter oryzae sp. nov., Anaeromyxobacter diazotrophicus sp. nov. and Anaeromyxobacter paludicola sp. nov., isolated from paddy soils.</title>
        <authorList>
            <person name="Itoh H."/>
            <person name="Xu Z."/>
            <person name="Mise K."/>
            <person name="Masuda Y."/>
            <person name="Ushijima N."/>
            <person name="Hayakawa C."/>
            <person name="Shiratori Y."/>
            <person name="Senoo K."/>
        </authorList>
    </citation>
    <scope>NUCLEOTIDE SEQUENCE [LARGE SCALE GENOMIC DNA]</scope>
    <source>
        <strain evidence="11">Red232</strain>
    </source>
</reference>
<dbReference type="RefSeq" id="WP_248361245.1">
    <property type="nucleotide sequence ID" value="NZ_AP025591.1"/>
</dbReference>
<comment type="function">
    <text evidence="7">Catalyzes the formation of phosphoribosylamine from phosphoribosylpyrophosphate (PRPP) and glutamine.</text>
</comment>
<evidence type="ECO:0000256" key="8">
    <source>
        <dbReference type="PIRNR" id="PIRNR000485"/>
    </source>
</evidence>
<evidence type="ECO:0000256" key="3">
    <source>
        <dbReference type="ARBA" id="ARBA00022676"/>
    </source>
</evidence>
<dbReference type="Pfam" id="PF13522">
    <property type="entry name" value="GATase_6"/>
    <property type="match status" value="1"/>
</dbReference>
<dbReference type="EMBL" id="AP025591">
    <property type="protein sequence ID" value="BDG03329.1"/>
    <property type="molecule type" value="Genomic_DNA"/>
</dbReference>
<feature type="domain" description="Glutamine amidotransferase type-2" evidence="9">
    <location>
        <begin position="14"/>
        <end position="242"/>
    </location>
</feature>
<dbReference type="InterPro" id="IPR017932">
    <property type="entry name" value="GATase_2_dom"/>
</dbReference>
<feature type="binding site" evidence="7">
    <location>
        <position position="262"/>
    </location>
    <ligand>
        <name>[4Fe-4S] cluster</name>
        <dbReference type="ChEBI" id="CHEBI:49883"/>
    </ligand>
</feature>
<dbReference type="InterPro" id="IPR029057">
    <property type="entry name" value="PRTase-like"/>
</dbReference>
<dbReference type="InterPro" id="IPR035584">
    <property type="entry name" value="PurF_N"/>
</dbReference>
<dbReference type="InterPro" id="IPR029055">
    <property type="entry name" value="Ntn_hydrolases_N"/>
</dbReference>
<keyword evidence="7" id="KW-0408">Iron</keyword>
<evidence type="ECO:0000256" key="4">
    <source>
        <dbReference type="ARBA" id="ARBA00022679"/>
    </source>
</evidence>
<feature type="binding site" evidence="7">
    <location>
        <position position="371"/>
    </location>
    <ligand>
        <name>Mg(2+)</name>
        <dbReference type="ChEBI" id="CHEBI:18420"/>
    </ligand>
</feature>
<dbReference type="CDD" id="cd00715">
    <property type="entry name" value="GPATase_N"/>
    <property type="match status" value="1"/>
</dbReference>
<keyword evidence="11" id="KW-1185">Reference proteome</keyword>
<dbReference type="Proteomes" id="UP001162891">
    <property type="component" value="Chromosome"/>
</dbReference>
<dbReference type="PIRSF" id="PIRSF000485">
    <property type="entry name" value="Amd_phspho_trans"/>
    <property type="match status" value="1"/>
</dbReference>
<dbReference type="CDD" id="cd06223">
    <property type="entry name" value="PRTases_typeI"/>
    <property type="match status" value="1"/>
</dbReference>
<protein>
    <recommendedName>
        <fullName evidence="7">Amidophosphoribosyltransferase</fullName>
        <shortName evidence="7">ATase</shortName>
        <ecNumber evidence="7">2.4.2.14</ecNumber>
    </recommendedName>
    <alternativeName>
        <fullName evidence="7">Glutamine phosphoribosylpyrophosphate amidotransferase</fullName>
        <shortName evidence="7">GPATase</shortName>
    </alternativeName>
</protein>
<dbReference type="SUPFAM" id="SSF56235">
    <property type="entry name" value="N-terminal nucleophile aminohydrolases (Ntn hydrolases)"/>
    <property type="match status" value="1"/>
</dbReference>
<comment type="cofactor">
    <cofactor evidence="7">
        <name>[4Fe-4S] cluster</name>
        <dbReference type="ChEBI" id="CHEBI:49883"/>
    </cofactor>
    <text evidence="7">Binds 1 [4Fe-4S] cluster per subunit.</text>
</comment>
<comment type="pathway">
    <text evidence="1 7 8">Purine metabolism; IMP biosynthesis via de novo pathway; N(1)-(5-phospho-D-ribosyl)glycinamide from 5-phospho-alpha-D-ribose 1-diphosphate: step 1/2.</text>
</comment>
<keyword evidence="7" id="KW-0411">Iron-sulfur</keyword>
<evidence type="ECO:0000256" key="1">
    <source>
        <dbReference type="ARBA" id="ARBA00005209"/>
    </source>
</evidence>
<keyword evidence="6 7" id="KW-0315">Glutamine amidotransferase</keyword>
<dbReference type="PROSITE" id="PS51278">
    <property type="entry name" value="GATASE_TYPE_2"/>
    <property type="match status" value="1"/>
</dbReference>
<dbReference type="InterPro" id="IPR005854">
    <property type="entry name" value="PurF"/>
</dbReference>
<feature type="binding site" evidence="7">
    <location>
        <position position="459"/>
    </location>
    <ligand>
        <name>[4Fe-4S] cluster</name>
        <dbReference type="ChEBI" id="CHEBI:49883"/>
    </ligand>
</feature>
<dbReference type="Gene3D" id="3.60.20.10">
    <property type="entry name" value="Glutamine Phosphoribosylpyrophosphate, subunit 1, domain 1"/>
    <property type="match status" value="1"/>
</dbReference>
<feature type="binding site" evidence="7">
    <location>
        <position position="372"/>
    </location>
    <ligand>
        <name>Mg(2+)</name>
        <dbReference type="ChEBI" id="CHEBI:18420"/>
    </ligand>
</feature>
<dbReference type="HAMAP" id="MF_01931">
    <property type="entry name" value="PurF"/>
    <property type="match status" value="1"/>
</dbReference>
<dbReference type="Gene3D" id="3.40.50.2020">
    <property type="match status" value="1"/>
</dbReference>
<keyword evidence="5 7" id="KW-0658">Purine biosynthesis</keyword>
<evidence type="ECO:0000256" key="6">
    <source>
        <dbReference type="ARBA" id="ARBA00022962"/>
    </source>
</evidence>
<name>A0ABM7WUZ3_9BACT</name>
<comment type="similarity">
    <text evidence="2 7 8">In the C-terminal section; belongs to the purine/pyrimidine phosphoribosyltransferase family.</text>
</comment>
<comment type="catalytic activity">
    <reaction evidence="7 8">
        <text>5-phospho-beta-D-ribosylamine + L-glutamate + diphosphate = 5-phospho-alpha-D-ribose 1-diphosphate + L-glutamine + H2O</text>
        <dbReference type="Rhea" id="RHEA:14905"/>
        <dbReference type="ChEBI" id="CHEBI:15377"/>
        <dbReference type="ChEBI" id="CHEBI:29985"/>
        <dbReference type="ChEBI" id="CHEBI:33019"/>
        <dbReference type="ChEBI" id="CHEBI:58017"/>
        <dbReference type="ChEBI" id="CHEBI:58359"/>
        <dbReference type="ChEBI" id="CHEBI:58681"/>
        <dbReference type="EC" id="2.4.2.14"/>
    </reaction>
</comment>
<dbReference type="Pfam" id="PF00156">
    <property type="entry name" value="Pribosyltran"/>
    <property type="match status" value="1"/>
</dbReference>